<dbReference type="EMBL" id="JBHRXY010000021">
    <property type="protein sequence ID" value="MFC3631195.1"/>
    <property type="molecule type" value="Genomic_DNA"/>
</dbReference>
<dbReference type="Gene3D" id="3.90.380.10">
    <property type="entry name" value="Naphthalene 1,2-dioxygenase Alpha Subunit, Chain A, domain 1"/>
    <property type="match status" value="1"/>
</dbReference>
<accession>A0ABV7U8G8</accession>
<evidence type="ECO:0000313" key="2">
    <source>
        <dbReference type="Proteomes" id="UP001595539"/>
    </source>
</evidence>
<dbReference type="SUPFAM" id="SSF50022">
    <property type="entry name" value="ISP domain"/>
    <property type="match status" value="1"/>
</dbReference>
<gene>
    <name evidence="1" type="ORF">ACFOM8_17275</name>
</gene>
<dbReference type="InterPro" id="IPR036922">
    <property type="entry name" value="Rieske_2Fe-2S_sf"/>
</dbReference>
<keyword evidence="2" id="KW-1185">Reference proteome</keyword>
<proteinExistence type="predicted"/>
<protein>
    <recommendedName>
        <fullName evidence="3">Aromatic ring-hydroxylating dioxygenase subunit alpha</fullName>
    </recommendedName>
</protein>
<evidence type="ECO:0008006" key="3">
    <source>
        <dbReference type="Google" id="ProtNLM"/>
    </source>
</evidence>
<comment type="caution">
    <text evidence="1">The sequence shown here is derived from an EMBL/GenBank/DDBJ whole genome shotgun (WGS) entry which is preliminary data.</text>
</comment>
<dbReference type="Proteomes" id="UP001595539">
    <property type="component" value="Unassembled WGS sequence"/>
</dbReference>
<evidence type="ECO:0000313" key="1">
    <source>
        <dbReference type="EMBL" id="MFC3631195.1"/>
    </source>
</evidence>
<dbReference type="RefSeq" id="WP_377763373.1">
    <property type="nucleotide sequence ID" value="NZ_JBHRXY010000021.1"/>
</dbReference>
<sequence length="68" mass="7767">MIDIHSLLARRKPGHALEQPFYTSPEMYQLDLETIFYREWLFAIPAAQLVKAGSYATLKVGVLISTQK</sequence>
<reference evidence="2" key="1">
    <citation type="journal article" date="2019" name="Int. J. Syst. Evol. Microbiol.">
        <title>The Global Catalogue of Microorganisms (GCM) 10K type strain sequencing project: providing services to taxonomists for standard genome sequencing and annotation.</title>
        <authorList>
            <consortium name="The Broad Institute Genomics Platform"/>
            <consortium name="The Broad Institute Genome Sequencing Center for Infectious Disease"/>
            <person name="Wu L."/>
            <person name="Ma J."/>
        </authorList>
    </citation>
    <scope>NUCLEOTIDE SEQUENCE [LARGE SCALE GENOMIC DNA]</scope>
    <source>
        <strain evidence="2">KCTC 42473</strain>
    </source>
</reference>
<organism evidence="1 2">
    <name type="scientific">Paracoccus angustae</name>
    <dbReference type="NCBI Taxonomy" id="1671480"/>
    <lineage>
        <taxon>Bacteria</taxon>
        <taxon>Pseudomonadati</taxon>
        <taxon>Pseudomonadota</taxon>
        <taxon>Alphaproteobacteria</taxon>
        <taxon>Rhodobacterales</taxon>
        <taxon>Paracoccaceae</taxon>
        <taxon>Paracoccus</taxon>
    </lineage>
</organism>
<name>A0ABV7U8G8_9RHOB</name>